<comment type="caution">
    <text evidence="1">The sequence shown here is derived from an EMBL/GenBank/DDBJ whole genome shotgun (WGS) entry which is preliminary data.</text>
</comment>
<evidence type="ECO:0000313" key="1">
    <source>
        <dbReference type="EMBL" id="MBP1986681.1"/>
    </source>
</evidence>
<accession>A0A8T4GUA8</accession>
<name>A0A8T4GUA8_9EURY</name>
<gene>
    <name evidence="1" type="ORF">J2753_001175</name>
</gene>
<dbReference type="AlphaFoldDB" id="A0A8T4GUA8"/>
<sequence length="36" mass="4232">MEDIKGAENVWKRVKRRSELSRRTFENGVVVSELPD</sequence>
<keyword evidence="2" id="KW-1185">Reference proteome</keyword>
<organism evidence="1 2">
    <name type="scientific">Halolamina salifodinae</name>
    <dbReference type="NCBI Taxonomy" id="1202767"/>
    <lineage>
        <taxon>Archaea</taxon>
        <taxon>Methanobacteriati</taxon>
        <taxon>Methanobacteriota</taxon>
        <taxon>Stenosarchaea group</taxon>
        <taxon>Halobacteria</taxon>
        <taxon>Halobacteriales</taxon>
        <taxon>Haloferacaceae</taxon>
    </lineage>
</organism>
<dbReference type="EMBL" id="JAGGLC010000002">
    <property type="protein sequence ID" value="MBP1986681.1"/>
    <property type="molecule type" value="Genomic_DNA"/>
</dbReference>
<dbReference type="Proteomes" id="UP000823736">
    <property type="component" value="Unassembled WGS sequence"/>
</dbReference>
<reference evidence="1" key="1">
    <citation type="submission" date="2021-03" db="EMBL/GenBank/DDBJ databases">
        <title>Genomic Encyclopedia of Type Strains, Phase IV (KMG-IV): sequencing the most valuable type-strain genomes for metagenomic binning, comparative biology and taxonomic classification.</title>
        <authorList>
            <person name="Goeker M."/>
        </authorList>
    </citation>
    <scope>NUCLEOTIDE SEQUENCE</scope>
    <source>
        <strain evidence="1">DSM 26232</strain>
    </source>
</reference>
<proteinExistence type="predicted"/>
<protein>
    <submittedName>
        <fullName evidence="1">Uncharacterized protein</fullName>
    </submittedName>
</protein>
<evidence type="ECO:0000313" key="2">
    <source>
        <dbReference type="Proteomes" id="UP000823736"/>
    </source>
</evidence>